<dbReference type="OrthoDB" id="45007at2759"/>
<dbReference type="Proteomes" id="UP000327118">
    <property type="component" value="Unassembled WGS sequence"/>
</dbReference>
<dbReference type="Gene3D" id="3.60.21.10">
    <property type="match status" value="1"/>
</dbReference>
<proteinExistence type="predicted"/>
<protein>
    <submittedName>
        <fullName evidence="2">Metallo-dependent phosphatase-like protein</fullName>
    </submittedName>
</protein>
<dbReference type="EMBL" id="ML739041">
    <property type="protein sequence ID" value="KAE8356183.1"/>
    <property type="molecule type" value="Genomic_DNA"/>
</dbReference>
<reference evidence="3" key="1">
    <citation type="submission" date="2019-04" db="EMBL/GenBank/DDBJ databases">
        <title>Friends and foes A comparative genomics studyof 23 Aspergillus species from section Flavi.</title>
        <authorList>
            <consortium name="DOE Joint Genome Institute"/>
            <person name="Kjaerbolling I."/>
            <person name="Vesth T."/>
            <person name="Frisvad J.C."/>
            <person name="Nybo J.L."/>
            <person name="Theobald S."/>
            <person name="Kildgaard S."/>
            <person name="Isbrandt T."/>
            <person name="Kuo A."/>
            <person name="Sato A."/>
            <person name="Lyhne E.K."/>
            <person name="Kogle M.E."/>
            <person name="Wiebenga A."/>
            <person name="Kun R.S."/>
            <person name="Lubbers R.J."/>
            <person name="Makela M.R."/>
            <person name="Barry K."/>
            <person name="Chovatia M."/>
            <person name="Clum A."/>
            <person name="Daum C."/>
            <person name="Haridas S."/>
            <person name="He G."/>
            <person name="LaButti K."/>
            <person name="Lipzen A."/>
            <person name="Mondo S."/>
            <person name="Riley R."/>
            <person name="Salamov A."/>
            <person name="Simmons B.A."/>
            <person name="Magnuson J.K."/>
            <person name="Henrissat B."/>
            <person name="Mortensen U.H."/>
            <person name="Larsen T.O."/>
            <person name="Devries R.P."/>
            <person name="Grigoriev I.V."/>
            <person name="Machida M."/>
            <person name="Baker S.E."/>
            <person name="Andersen M.R."/>
        </authorList>
    </citation>
    <scope>NUCLEOTIDE SEQUENCE [LARGE SCALE GENOMIC DNA]</scope>
    <source>
        <strain evidence="3">CBS 553.77</strain>
    </source>
</reference>
<dbReference type="AlphaFoldDB" id="A0A5N6ZG33"/>
<dbReference type="GO" id="GO:0016787">
    <property type="term" value="F:hydrolase activity"/>
    <property type="evidence" value="ECO:0007669"/>
    <property type="project" value="InterPro"/>
</dbReference>
<organism evidence="2 3">
    <name type="scientific">Aspergillus coremiiformis</name>
    <dbReference type="NCBI Taxonomy" id="138285"/>
    <lineage>
        <taxon>Eukaryota</taxon>
        <taxon>Fungi</taxon>
        <taxon>Dikarya</taxon>
        <taxon>Ascomycota</taxon>
        <taxon>Pezizomycotina</taxon>
        <taxon>Eurotiomycetes</taxon>
        <taxon>Eurotiomycetidae</taxon>
        <taxon>Eurotiales</taxon>
        <taxon>Aspergillaceae</taxon>
        <taxon>Aspergillus</taxon>
        <taxon>Aspergillus subgen. Circumdati</taxon>
    </lineage>
</organism>
<name>A0A5N6ZG33_9EURO</name>
<dbReference type="InterPro" id="IPR004843">
    <property type="entry name" value="Calcineurin-like_PHP"/>
</dbReference>
<dbReference type="InterPro" id="IPR051918">
    <property type="entry name" value="STPP_CPPED1"/>
</dbReference>
<gene>
    <name evidence="2" type="ORF">BDV28DRAFT_127542</name>
</gene>
<accession>A0A5N6ZG33</accession>
<dbReference type="PANTHER" id="PTHR43143:SF1">
    <property type="entry name" value="SERINE_THREONINE-PROTEIN PHOSPHATASE CPPED1"/>
    <property type="match status" value="1"/>
</dbReference>
<dbReference type="Pfam" id="PF00149">
    <property type="entry name" value="Metallophos"/>
    <property type="match status" value="1"/>
</dbReference>
<dbReference type="InterPro" id="IPR029052">
    <property type="entry name" value="Metallo-depent_PP-like"/>
</dbReference>
<dbReference type="SUPFAM" id="SSF56300">
    <property type="entry name" value="Metallo-dependent phosphatases"/>
    <property type="match status" value="1"/>
</dbReference>
<feature type="domain" description="Calcineurin-like phosphoesterase" evidence="1">
    <location>
        <begin position="29"/>
        <end position="222"/>
    </location>
</feature>
<sequence length="297" mass="34028">MGGFVSSVTGNVFEPTPSIIPANHFTPFTFCQLGDIQIGFGQDGWKNDAHRMHLAAQQVNTQGFDFCIAVGDLTHNRFPHEINAFQETYPEFEVPVHLLPGNHDINNVSSLHQFTQDFNTSDHSTFSHNGYRFILLNSITMITDKAEFKNYTIAEWTWFEHQLKTAAHAGERIVVAHHHLPFEVTEDEDDSYWTFPKRVRKRYLKLIRKYAVRHILVGHRHETKKISPADRFYTIYVVAGTARFFDGNGFGINYFNVTSKDAARDVLQEYVHLQGVTHMKRSEGQPTGCPDIFEHGS</sequence>
<evidence type="ECO:0000313" key="3">
    <source>
        <dbReference type="Proteomes" id="UP000327118"/>
    </source>
</evidence>
<dbReference type="PANTHER" id="PTHR43143">
    <property type="entry name" value="METALLOPHOSPHOESTERASE, CALCINEURIN SUPERFAMILY"/>
    <property type="match status" value="1"/>
</dbReference>
<evidence type="ECO:0000259" key="1">
    <source>
        <dbReference type="Pfam" id="PF00149"/>
    </source>
</evidence>
<keyword evidence="3" id="KW-1185">Reference proteome</keyword>
<evidence type="ECO:0000313" key="2">
    <source>
        <dbReference type="EMBL" id="KAE8356183.1"/>
    </source>
</evidence>